<dbReference type="InParanoid" id="A0A0C2ZTN3"/>
<reference evidence="2" key="2">
    <citation type="submission" date="2015-01" db="EMBL/GenBank/DDBJ databases">
        <title>Evolutionary Origins and Diversification of the Mycorrhizal Mutualists.</title>
        <authorList>
            <consortium name="DOE Joint Genome Institute"/>
            <consortium name="Mycorrhizal Genomics Consortium"/>
            <person name="Kohler A."/>
            <person name="Kuo A."/>
            <person name="Nagy L.G."/>
            <person name="Floudas D."/>
            <person name="Copeland A."/>
            <person name="Barry K.W."/>
            <person name="Cichocki N."/>
            <person name="Veneault-Fourrey C."/>
            <person name="LaButti K."/>
            <person name="Lindquist E.A."/>
            <person name="Lipzen A."/>
            <person name="Lundell T."/>
            <person name="Morin E."/>
            <person name="Murat C."/>
            <person name="Riley R."/>
            <person name="Ohm R."/>
            <person name="Sun H."/>
            <person name="Tunlid A."/>
            <person name="Henrissat B."/>
            <person name="Grigoriev I.V."/>
            <person name="Hibbett D.S."/>
            <person name="Martin F."/>
        </authorList>
    </citation>
    <scope>NUCLEOTIDE SEQUENCE [LARGE SCALE GENOMIC DNA]</scope>
    <source>
        <strain evidence="2">Foug A</strain>
    </source>
</reference>
<protein>
    <submittedName>
        <fullName evidence="1">Uncharacterized protein</fullName>
    </submittedName>
</protein>
<evidence type="ECO:0000313" key="1">
    <source>
        <dbReference type="EMBL" id="KIM55907.1"/>
    </source>
</evidence>
<name>A0A0C2ZTN3_9AGAM</name>
<accession>A0A0C2ZTN3</accession>
<reference evidence="1 2" key="1">
    <citation type="submission" date="2014-04" db="EMBL/GenBank/DDBJ databases">
        <authorList>
            <consortium name="DOE Joint Genome Institute"/>
            <person name="Kuo A."/>
            <person name="Kohler A."/>
            <person name="Nagy L.G."/>
            <person name="Floudas D."/>
            <person name="Copeland A."/>
            <person name="Barry K.W."/>
            <person name="Cichocki N."/>
            <person name="Veneault-Fourrey C."/>
            <person name="LaButti K."/>
            <person name="Lindquist E.A."/>
            <person name="Lipzen A."/>
            <person name="Lundell T."/>
            <person name="Morin E."/>
            <person name="Murat C."/>
            <person name="Sun H."/>
            <person name="Tunlid A."/>
            <person name="Henrissat B."/>
            <person name="Grigoriev I.V."/>
            <person name="Hibbett D.S."/>
            <person name="Martin F."/>
            <person name="Nordberg H.P."/>
            <person name="Cantor M.N."/>
            <person name="Hua S.X."/>
        </authorList>
    </citation>
    <scope>NUCLEOTIDE SEQUENCE [LARGE SCALE GENOMIC DNA]</scope>
    <source>
        <strain evidence="1 2">Foug A</strain>
    </source>
</reference>
<dbReference type="EMBL" id="KN822125">
    <property type="protein sequence ID" value="KIM55907.1"/>
    <property type="molecule type" value="Genomic_DNA"/>
</dbReference>
<dbReference type="AlphaFoldDB" id="A0A0C2ZTN3"/>
<proteinExistence type="predicted"/>
<dbReference type="Proteomes" id="UP000053989">
    <property type="component" value="Unassembled WGS sequence"/>
</dbReference>
<gene>
    <name evidence="1" type="ORF">SCLCIDRAFT_1220732</name>
</gene>
<sequence>MITKDDARGEIAASGLESALFAGTKYSQTEKKLRTREATTTFLRFFGFPTETIETWKFKSALDVRAYGLETSDVAGVVFLDTRKKSALVCGNRLRQTRNSLAFDSCRSEAVIVNFQGG</sequence>
<evidence type="ECO:0000313" key="2">
    <source>
        <dbReference type="Proteomes" id="UP000053989"/>
    </source>
</evidence>
<organism evidence="1 2">
    <name type="scientific">Scleroderma citrinum Foug A</name>
    <dbReference type="NCBI Taxonomy" id="1036808"/>
    <lineage>
        <taxon>Eukaryota</taxon>
        <taxon>Fungi</taxon>
        <taxon>Dikarya</taxon>
        <taxon>Basidiomycota</taxon>
        <taxon>Agaricomycotina</taxon>
        <taxon>Agaricomycetes</taxon>
        <taxon>Agaricomycetidae</taxon>
        <taxon>Boletales</taxon>
        <taxon>Sclerodermatineae</taxon>
        <taxon>Sclerodermataceae</taxon>
        <taxon>Scleroderma</taxon>
    </lineage>
</organism>
<keyword evidence="2" id="KW-1185">Reference proteome</keyword>
<dbReference type="HOGENOM" id="CLU_2074506_0_0_1"/>